<evidence type="ECO:0000313" key="1">
    <source>
        <dbReference type="EMBL" id="EPY50103.1"/>
    </source>
</evidence>
<dbReference type="OMA" id="VAILMIK"/>
<dbReference type="HOGENOM" id="CLU_554504_0_0_1"/>
<accession>S9VQ63</accession>
<proteinExistence type="predicted"/>
<sequence>MTTGDDAQFFQTLADQSKNPNERPQFRKYIPKALNKLRDISLHEGIYKQCLRFLANSCSEEDDNRATFFSDGGLDVLKTYCAKADENSALAFAVIHNCILDSKEYRARVAETEILHLAITYWIDWQPKLRTPFINMLSVICELLYPFSKDAALVFTGLQVLPSMIREEIDSYSIFTKAFDNPSICVSFAKNPAILIDSMELVLMQRDFPQKIPILNLFPRIAEHDGVFSTDLHKNASFLELLKTYLLSNDSPRITMAALFVGNLARNDHISKALFRENFSEILVACILKEKKIDDNVGKIYACSAALRHFMIPLSSRAHFAATSLLLQDKMLRSSYSQLHYLSVSMIRLSMPYILCKLVSEPERFEKLRECTKSPDTNLALESNRAMLAFIKHALILPNSCPKISKFLHDNISVFQDSVLTTITMVNNYPIVTGEAVFVAILMIKHGFAGLCETIRLSSAYGILQSYSKDPKYAHELKQNVLALLVLMDKDSKKTE</sequence>
<dbReference type="GeneID" id="25037889"/>
<keyword evidence="2" id="KW-1185">Reference proteome</keyword>
<dbReference type="GO" id="GO:0005085">
    <property type="term" value="F:guanyl-nucleotide exchange factor activity"/>
    <property type="evidence" value="ECO:0007669"/>
    <property type="project" value="InterPro"/>
</dbReference>
<dbReference type="InterPro" id="IPR040144">
    <property type="entry name" value="RAP1GDS1"/>
</dbReference>
<dbReference type="EMBL" id="KE546994">
    <property type="protein sequence ID" value="EPY50103.1"/>
    <property type="molecule type" value="Genomic_DNA"/>
</dbReference>
<dbReference type="AlphaFoldDB" id="S9VQ63"/>
<dbReference type="InterPro" id="IPR011989">
    <property type="entry name" value="ARM-like"/>
</dbReference>
<organism evidence="1 2">
    <name type="scientific">Schizosaccharomyces cryophilus (strain OY26 / ATCC MYA-4695 / CBS 11777 / NBRC 106824 / NRRL Y48691)</name>
    <name type="common">Fission yeast</name>
    <dbReference type="NCBI Taxonomy" id="653667"/>
    <lineage>
        <taxon>Eukaryota</taxon>
        <taxon>Fungi</taxon>
        <taxon>Dikarya</taxon>
        <taxon>Ascomycota</taxon>
        <taxon>Taphrinomycotina</taxon>
        <taxon>Schizosaccharomycetes</taxon>
        <taxon>Schizosaccharomycetales</taxon>
        <taxon>Schizosaccharomycetaceae</taxon>
        <taxon>Schizosaccharomyces</taxon>
    </lineage>
</organism>
<dbReference type="SUPFAM" id="SSF48371">
    <property type="entry name" value="ARM repeat"/>
    <property type="match status" value="1"/>
</dbReference>
<dbReference type="OrthoDB" id="5336370at2759"/>
<dbReference type="STRING" id="653667.S9VQ63"/>
<evidence type="ECO:0000313" key="2">
    <source>
        <dbReference type="Proteomes" id="UP000015464"/>
    </source>
</evidence>
<dbReference type="Proteomes" id="UP000015464">
    <property type="component" value="Unassembled WGS sequence"/>
</dbReference>
<dbReference type="RefSeq" id="XP_013025441.1">
    <property type="nucleotide sequence ID" value="XM_013169987.1"/>
</dbReference>
<dbReference type="eggNOG" id="KOG4500">
    <property type="taxonomic scope" value="Eukaryota"/>
</dbReference>
<gene>
    <name evidence="1" type="ORF">SPOG_03572</name>
</gene>
<name>S9VQ63_SCHCR</name>
<dbReference type="Gene3D" id="1.25.10.10">
    <property type="entry name" value="Leucine-rich Repeat Variant"/>
    <property type="match status" value="1"/>
</dbReference>
<dbReference type="InterPro" id="IPR016024">
    <property type="entry name" value="ARM-type_fold"/>
</dbReference>
<protein>
    <submittedName>
        <fullName evidence="1">Armadillo repeat-containing protein</fullName>
    </submittedName>
</protein>
<dbReference type="PANTHER" id="PTHR10957">
    <property type="entry name" value="RAP1 GTPASE-GDP DISSOCIATION STIMULATOR 1"/>
    <property type="match status" value="1"/>
</dbReference>
<reference evidence="1 2" key="1">
    <citation type="journal article" date="2011" name="Science">
        <title>Comparative functional genomics of the fission yeasts.</title>
        <authorList>
            <person name="Rhind N."/>
            <person name="Chen Z."/>
            <person name="Yassour M."/>
            <person name="Thompson D.A."/>
            <person name="Haas B.J."/>
            <person name="Habib N."/>
            <person name="Wapinski I."/>
            <person name="Roy S."/>
            <person name="Lin M.F."/>
            <person name="Heiman D.I."/>
            <person name="Young S.K."/>
            <person name="Furuya K."/>
            <person name="Guo Y."/>
            <person name="Pidoux A."/>
            <person name="Chen H.M."/>
            <person name="Robbertse B."/>
            <person name="Goldberg J.M."/>
            <person name="Aoki K."/>
            <person name="Bayne E.H."/>
            <person name="Berlin A.M."/>
            <person name="Desjardins C.A."/>
            <person name="Dobbs E."/>
            <person name="Dukaj L."/>
            <person name="Fan L."/>
            <person name="FitzGerald M.G."/>
            <person name="French C."/>
            <person name="Gujja S."/>
            <person name="Hansen K."/>
            <person name="Keifenheim D."/>
            <person name="Levin J.Z."/>
            <person name="Mosher R.A."/>
            <person name="Mueller C.A."/>
            <person name="Pfiffner J."/>
            <person name="Priest M."/>
            <person name="Russ C."/>
            <person name="Smialowska A."/>
            <person name="Swoboda P."/>
            <person name="Sykes S.M."/>
            <person name="Vaughn M."/>
            <person name="Vengrova S."/>
            <person name="Yoder R."/>
            <person name="Zeng Q."/>
            <person name="Allshire R."/>
            <person name="Baulcombe D."/>
            <person name="Birren B.W."/>
            <person name="Brown W."/>
            <person name="Ekwall K."/>
            <person name="Kellis M."/>
            <person name="Leatherwood J."/>
            <person name="Levin H."/>
            <person name="Margalit H."/>
            <person name="Martienssen R."/>
            <person name="Nieduszynski C.A."/>
            <person name="Spatafora J.W."/>
            <person name="Friedman N."/>
            <person name="Dalgaard J.Z."/>
            <person name="Baumann P."/>
            <person name="Niki H."/>
            <person name="Regev A."/>
            <person name="Nusbaum C."/>
        </authorList>
    </citation>
    <scope>NUCLEOTIDE SEQUENCE [LARGE SCALE GENOMIC DNA]</scope>
    <source>
        <strain evidence="2">OY26 / ATCC MYA-4695 / CBS 11777 / NBRC 106824 / NRRL Y48691</strain>
    </source>
</reference>